<dbReference type="RefSeq" id="XP_005172823.2">
    <property type="nucleotide sequence ID" value="XM_005172766.6"/>
</dbReference>
<evidence type="ECO:0000313" key="3">
    <source>
        <dbReference type="ZFIN" id="ZDB-GENE-120215-250"/>
    </source>
</evidence>
<keyword evidence="1" id="KW-1185">Reference proteome</keyword>
<protein>
    <submittedName>
        <fullName evidence="2">Uncharacterized protein fam217bb</fullName>
    </submittedName>
</protein>
<dbReference type="PANTHER" id="PTHR22145">
    <property type="entry name" value="SI:CH211-266K22.6"/>
    <property type="match status" value="1"/>
</dbReference>
<dbReference type="eggNOG" id="ENOG502SPZ9">
    <property type="taxonomic scope" value="Eukaryota"/>
</dbReference>
<sequence>MGTVLQESTVYNSLNLNHSQYKAARHAAASKKTSKAPVLPTPNTSPSSEPVCQQRLRRIRPDTMLIMANPTHRQQSSVKLRSHAASKNGHKDNRKNPGAVKESEGKANSVKSDTVNAEREEPSDCRTEEESCSSRSKAGGDDSASDISDSERYSVLPAKISPPDLDLRAEVIDGPDPLHSFKPTNRVQRSSFPDFLPPPFNSWSLTQLAVYLNTDGKTIPRPKPVGQLERYLDRLLQMEWHQIQTLQEDSSKSAPKHRHPTPHSSLSAPKCILQCQRAFPLGLLSSMTSLHLSCTHCHNHYSNGSYRQHTRLHTEKRSSGVPQRSSSESRTRSEPRHREHRLSDPLSESRHLRRMQAAGNIRNPVSTCSPEPLSDAGEVKKRRPGRRSQSSVGAREFGSRVRGRSEQRKTQEDCVLSSAGASDALRGSKESSRLNRKQKRVEFLTQ</sequence>
<proteinExistence type="predicted"/>
<dbReference type="Pfam" id="PF15344">
    <property type="entry name" value="FAM217"/>
    <property type="match status" value="1"/>
</dbReference>
<dbReference type="AGR" id="ZFIN:ZDB-GENE-120215-250"/>
<dbReference type="PaxDb" id="7955-ENSDARP00000107667"/>
<name>A0ACD6B5G3_DANRE</name>
<dbReference type="KEGG" id="dre:101884201"/>
<dbReference type="ZFIN" id="ZDB-GENE-120215-250">
    <property type="gene designation" value="fam217bb"/>
</dbReference>
<dbReference type="GeneTree" id="ENSGT00940000154543"/>
<dbReference type="PANTHER" id="PTHR22145:SF2">
    <property type="entry name" value="SI:CH211-266K22.6"/>
    <property type="match status" value="1"/>
</dbReference>
<organism evidence="1 2">
    <name type="scientific">Danio rerio</name>
    <name type="common">Zebrafish</name>
    <name type="synonym">Brachydanio rerio</name>
    <dbReference type="NCBI Taxonomy" id="7955"/>
    <lineage>
        <taxon>Eukaryota</taxon>
        <taxon>Metazoa</taxon>
        <taxon>Chordata</taxon>
        <taxon>Craniata</taxon>
        <taxon>Vertebrata</taxon>
        <taxon>Euteleostomi</taxon>
        <taxon>Actinopterygii</taxon>
        <taxon>Neopterygii</taxon>
        <taxon>Teleostei</taxon>
        <taxon>Ostariophysi</taxon>
        <taxon>Cypriniformes</taxon>
        <taxon>Danionidae</taxon>
        <taxon>Danioninae</taxon>
        <taxon>Danio</taxon>
    </lineage>
</organism>
<dbReference type="CTD" id="101884201"/>
<reference evidence="2" key="1">
    <citation type="submission" date="2025-08" db="UniProtKB">
        <authorList>
            <consortium name="RefSeq"/>
        </authorList>
    </citation>
    <scope>IDENTIFICATION</scope>
    <source>
        <strain evidence="2">Tuebingen</strain>
        <tissue evidence="2">Fibroblasts and whole tissue</tissue>
    </source>
</reference>
<dbReference type="Proteomes" id="UP000000437">
    <property type="component" value="Chromosome 11"/>
</dbReference>
<dbReference type="InterPro" id="IPR029266">
    <property type="entry name" value="FAM217"/>
</dbReference>
<dbReference type="OrthoDB" id="10027339at2759"/>
<gene>
    <name evidence="2 3" type="primary">fam217bb</name>
</gene>
<evidence type="ECO:0000313" key="1">
    <source>
        <dbReference type="Proteomes" id="UP000000437"/>
    </source>
</evidence>
<accession>A0ACD6B5G3</accession>
<dbReference type="Bgee" id="ENSDARG00000091799">
    <property type="expression patterns" value="Expressed in retina and 6 other cell types or tissues"/>
</dbReference>
<dbReference type="OMA" id="VTAIMDN"/>
<evidence type="ECO:0000313" key="2">
    <source>
        <dbReference type="RefSeq" id="XP_005172823.2"/>
    </source>
</evidence>